<comment type="caution">
    <text evidence="1">The sequence shown here is derived from an EMBL/GenBank/DDBJ whole genome shotgun (WGS) entry which is preliminary data.</text>
</comment>
<dbReference type="AlphaFoldDB" id="A0A1J8R627"/>
<evidence type="ECO:0008006" key="3">
    <source>
        <dbReference type="Google" id="ProtNLM"/>
    </source>
</evidence>
<reference evidence="1 2" key="1">
    <citation type="submission" date="2016-03" db="EMBL/GenBank/DDBJ databases">
        <title>Comparative genomics of the ectomycorrhizal sister species Rhizopogon vinicolor and Rhizopogon vesiculosus (Basidiomycota: Boletales) reveals a divergence of the mating type B locus.</title>
        <authorList>
            <person name="Mujic A.B."/>
            <person name="Kuo A."/>
            <person name="Tritt A."/>
            <person name="Lipzen A."/>
            <person name="Chen C."/>
            <person name="Johnson J."/>
            <person name="Sharma A."/>
            <person name="Barry K."/>
            <person name="Grigoriev I.V."/>
            <person name="Spatafora J.W."/>
        </authorList>
    </citation>
    <scope>NUCLEOTIDE SEQUENCE [LARGE SCALE GENOMIC DNA]</scope>
    <source>
        <strain evidence="1 2">AM-OR11-056</strain>
    </source>
</reference>
<name>A0A1J8R627_9AGAM</name>
<gene>
    <name evidence="1" type="ORF">AZE42_00402</name>
</gene>
<evidence type="ECO:0000313" key="2">
    <source>
        <dbReference type="Proteomes" id="UP000183567"/>
    </source>
</evidence>
<protein>
    <recommendedName>
        <fullName evidence="3">F-box domain-containing protein</fullName>
    </recommendedName>
</protein>
<dbReference type="Proteomes" id="UP000183567">
    <property type="component" value="Unassembled WGS sequence"/>
</dbReference>
<accession>A0A1J8R627</accession>
<keyword evidence="2" id="KW-1185">Reference proteome</keyword>
<sequence length="471" mass="53521">MERYTTSETPGLRDQARVTYLFVPTSSSWRTRLTMTLPASLDDVTPISANILVEQYLTHINNEITALAESMRSLRSRKNSLARILCLPPEILTAVFKHIVEDIKNHSSACRPPARVIVTYVFRHWRRVALECQSLWVIINLTSAYWIRVFLERSKKTALVVAYNTSTLPRDSFEQVLSELPRIKVLQLQSYSSDVDRTLNYLSLQPAPLLQIFKFMVIGVSSHQTPRHISGAIFQGQSPQLRSLELTGYMLSWTSCVFSELRILYVRGITSSTLPELVPALRCMNSLAQLTLEHLSFISGGNDVSFDRVPLVRLKSITLNTTIQAAVALFSHLALPEDAKIALNLTKIEGHQNFSDLFSAMDKVLAKLVLSFGHFVPTFRPIAVASKAYWMGFTLKARRTQNADIAYQSLHVLDLKDIDFLEDKVELLEKLVEDVDWDGHEEVFSESESVPDSYYRCESTCDCYERGGYYY</sequence>
<dbReference type="STRING" id="180088.A0A1J8R627"/>
<dbReference type="OrthoDB" id="2677149at2759"/>
<proteinExistence type="predicted"/>
<organism evidence="1 2">
    <name type="scientific">Rhizopogon vesiculosus</name>
    <dbReference type="NCBI Taxonomy" id="180088"/>
    <lineage>
        <taxon>Eukaryota</taxon>
        <taxon>Fungi</taxon>
        <taxon>Dikarya</taxon>
        <taxon>Basidiomycota</taxon>
        <taxon>Agaricomycotina</taxon>
        <taxon>Agaricomycetes</taxon>
        <taxon>Agaricomycetidae</taxon>
        <taxon>Boletales</taxon>
        <taxon>Suillineae</taxon>
        <taxon>Rhizopogonaceae</taxon>
        <taxon>Rhizopogon</taxon>
    </lineage>
</organism>
<dbReference type="EMBL" id="LVVM01001096">
    <property type="protein sequence ID" value="OJA19356.1"/>
    <property type="molecule type" value="Genomic_DNA"/>
</dbReference>
<evidence type="ECO:0000313" key="1">
    <source>
        <dbReference type="EMBL" id="OJA19356.1"/>
    </source>
</evidence>